<keyword evidence="7 10" id="KW-0408">Iron</keyword>
<evidence type="ECO:0000256" key="1">
    <source>
        <dbReference type="ARBA" id="ARBA00001966"/>
    </source>
</evidence>
<dbReference type="KEGG" id="ged:FVIR_GE00320"/>
<keyword evidence="5 10" id="KW-0949">S-adenosyl-L-methionine</keyword>
<dbReference type="SFLD" id="SFLDS00029">
    <property type="entry name" value="Radical_SAM"/>
    <property type="match status" value="1"/>
</dbReference>
<organism evidence="12 13">
    <name type="scientific">Candidatus Gullanella endobia</name>
    <dbReference type="NCBI Taxonomy" id="1070130"/>
    <lineage>
        <taxon>Bacteria</taxon>
        <taxon>Pseudomonadati</taxon>
        <taxon>Pseudomonadota</taxon>
        <taxon>Gammaproteobacteria</taxon>
        <taxon>Enterobacterales</taxon>
        <taxon>Enterobacteriaceae</taxon>
        <taxon>Candidatus Gullanella</taxon>
    </lineage>
</organism>
<comment type="function">
    <text evidence="10">Probably acts as a heme chaperone, transferring heme to an unknown acceptor. Binds one molecule of heme per monomer, possibly covalently. Binds 1 [4Fe-4S] cluster. The cluster is coordinated with 3 cysteines and an exchangeable S-adenosyl-L-methionine.</text>
</comment>
<evidence type="ECO:0000256" key="6">
    <source>
        <dbReference type="ARBA" id="ARBA00022723"/>
    </source>
</evidence>
<dbReference type="AlphaFoldDB" id="A0A143WR27"/>
<evidence type="ECO:0000256" key="5">
    <source>
        <dbReference type="ARBA" id="ARBA00022691"/>
    </source>
</evidence>
<dbReference type="CDD" id="cd01335">
    <property type="entry name" value="Radical_SAM"/>
    <property type="match status" value="1"/>
</dbReference>
<comment type="subcellular location">
    <subcellularLocation>
        <location evidence="10">Cytoplasm</location>
    </subcellularLocation>
</comment>
<dbReference type="Pfam" id="PF04055">
    <property type="entry name" value="Radical_SAM"/>
    <property type="match status" value="1"/>
</dbReference>
<keyword evidence="12" id="KW-0560">Oxidoreductase</keyword>
<dbReference type="InterPro" id="IPR013785">
    <property type="entry name" value="Aldolase_TIM"/>
</dbReference>
<dbReference type="OrthoDB" id="9808022at2"/>
<comment type="cofactor">
    <cofactor evidence="1">
        <name>[4Fe-4S] cluster</name>
        <dbReference type="ChEBI" id="CHEBI:49883"/>
    </cofactor>
</comment>
<dbReference type="InterPro" id="IPR007197">
    <property type="entry name" value="rSAM"/>
</dbReference>
<keyword evidence="10" id="KW-0004">4Fe-4S</keyword>
<evidence type="ECO:0000313" key="12">
    <source>
        <dbReference type="EMBL" id="CUX96182.1"/>
    </source>
</evidence>
<evidence type="ECO:0000256" key="9">
    <source>
        <dbReference type="ARBA" id="ARBA00023186"/>
    </source>
</evidence>
<proteinExistence type="inferred from homology"/>
<dbReference type="InterPro" id="IPR010723">
    <property type="entry name" value="HemN_C"/>
</dbReference>
<dbReference type="PANTHER" id="PTHR13932">
    <property type="entry name" value="COPROPORPHYRINIGEN III OXIDASE"/>
    <property type="match status" value="1"/>
</dbReference>
<dbReference type="InterPro" id="IPR006638">
    <property type="entry name" value="Elp3/MiaA/NifB-like_rSAM"/>
</dbReference>
<evidence type="ECO:0000259" key="11">
    <source>
        <dbReference type="PROSITE" id="PS51918"/>
    </source>
</evidence>
<dbReference type="Proteomes" id="UP000095665">
    <property type="component" value="Chromosome I"/>
</dbReference>
<gene>
    <name evidence="12" type="primary">hemN</name>
    <name evidence="12" type="ORF">FVIR_GE00320</name>
</gene>
<dbReference type="GO" id="GO:0051539">
    <property type="term" value="F:4 iron, 4 sulfur cluster binding"/>
    <property type="evidence" value="ECO:0007669"/>
    <property type="project" value="UniProtKB-UniRule"/>
</dbReference>
<evidence type="ECO:0000256" key="4">
    <source>
        <dbReference type="ARBA" id="ARBA00022617"/>
    </source>
</evidence>
<dbReference type="GO" id="GO:0046872">
    <property type="term" value="F:metal ion binding"/>
    <property type="evidence" value="ECO:0007669"/>
    <property type="project" value="UniProtKB-UniRule"/>
</dbReference>
<dbReference type="EMBL" id="LN999832">
    <property type="protein sequence ID" value="CUX96182.1"/>
    <property type="molecule type" value="Genomic_DNA"/>
</dbReference>
<dbReference type="SFLD" id="SFLDG01065">
    <property type="entry name" value="anaerobic_coproporphyrinogen-I"/>
    <property type="match status" value="1"/>
</dbReference>
<dbReference type="GO" id="GO:0005737">
    <property type="term" value="C:cytoplasm"/>
    <property type="evidence" value="ECO:0007669"/>
    <property type="project" value="UniProtKB-SubCell"/>
</dbReference>
<dbReference type="STRING" id="1070130.FVIR_GE00320"/>
<dbReference type="GO" id="GO:0004109">
    <property type="term" value="F:coproporphyrinogen oxidase activity"/>
    <property type="evidence" value="ECO:0007669"/>
    <property type="project" value="InterPro"/>
</dbReference>
<dbReference type="PROSITE" id="PS51918">
    <property type="entry name" value="RADICAL_SAM"/>
    <property type="match status" value="1"/>
</dbReference>
<dbReference type="InterPro" id="IPR034505">
    <property type="entry name" value="Coproporphyrinogen-III_oxidase"/>
</dbReference>
<accession>A0A143WR27</accession>
<keyword evidence="9 10" id="KW-0143">Chaperone</keyword>
<protein>
    <recommendedName>
        <fullName evidence="3 10">Heme chaperone HemW</fullName>
    </recommendedName>
</protein>
<dbReference type="InterPro" id="IPR004559">
    <property type="entry name" value="HemW-like"/>
</dbReference>
<evidence type="ECO:0000256" key="3">
    <source>
        <dbReference type="ARBA" id="ARBA00017228"/>
    </source>
</evidence>
<dbReference type="NCBIfam" id="TIGR00539">
    <property type="entry name" value="hemN_rel"/>
    <property type="match status" value="1"/>
</dbReference>
<dbReference type="Pfam" id="PF06969">
    <property type="entry name" value="HemN_C"/>
    <property type="match status" value="1"/>
</dbReference>
<evidence type="ECO:0000256" key="2">
    <source>
        <dbReference type="ARBA" id="ARBA00006100"/>
    </source>
</evidence>
<comment type="similarity">
    <text evidence="2">Belongs to the anaerobic coproporphyrinogen-III oxidase family. HemW subfamily.</text>
</comment>
<dbReference type="SFLD" id="SFLDF00288">
    <property type="entry name" value="HemN-like__clustered_with_nucl"/>
    <property type="match status" value="1"/>
</dbReference>
<feature type="domain" description="Radical SAM core" evidence="11">
    <location>
        <begin position="1"/>
        <end position="237"/>
    </location>
</feature>
<evidence type="ECO:0000256" key="7">
    <source>
        <dbReference type="ARBA" id="ARBA00023004"/>
    </source>
</evidence>
<keyword evidence="4 10" id="KW-0349">Heme</keyword>
<evidence type="ECO:0000313" key="13">
    <source>
        <dbReference type="Proteomes" id="UP000095665"/>
    </source>
</evidence>
<dbReference type="InterPro" id="IPR058240">
    <property type="entry name" value="rSAM_sf"/>
</dbReference>
<sequence>MLNLPPLSLYLHIPWCVKKCYYCDFNSHVQKNEVPYQEYINHLLMDLNHDISLISDRTINTLFIGGGTPSLFSANLIKLLLDGIRQRVPLAPDAEITIEANPSTIDVDHFAGYKLAGINRISIGIQSFSAEKLVHLGRIHSAKEARRAVQLTASLGLCSFNIDLMQGLPDQSITDSLSDLSEAIALSPPHLSWYQLTIEKNTLFESRPPVLPDDDILWEIYQHGDILLKASGYHQYEISSYSRIGFECRHNLNYWRFGDYLGIGCGAHGKLTQPNGIILRTIKAHHPRNYMQSNYLIKSYPVVPAELPFEYFMNRFRLLEAVPRAEFSAFTGLKENTVRLALDHALASNYITESINHWQVTQKGKLFLNTLLELFV</sequence>
<keyword evidence="6 10" id="KW-0479">Metal-binding</keyword>
<evidence type="ECO:0000256" key="10">
    <source>
        <dbReference type="RuleBase" id="RU364116"/>
    </source>
</evidence>
<dbReference type="SMART" id="SM00729">
    <property type="entry name" value="Elp3"/>
    <property type="match status" value="1"/>
</dbReference>
<name>A0A143WR27_9ENTR</name>
<keyword evidence="13" id="KW-1185">Reference proteome</keyword>
<dbReference type="Gene3D" id="3.20.20.70">
    <property type="entry name" value="Aldolase class I"/>
    <property type="match status" value="1"/>
</dbReference>
<dbReference type="SFLD" id="SFLDF00562">
    <property type="entry name" value="HemN-like__clustered_with_heat"/>
    <property type="match status" value="1"/>
</dbReference>
<dbReference type="PATRIC" id="fig|1070130.3.peg.528"/>
<keyword evidence="10" id="KW-0963">Cytoplasm</keyword>
<dbReference type="PANTHER" id="PTHR13932:SF5">
    <property type="entry name" value="RADICAL S-ADENOSYL METHIONINE DOMAIN-CONTAINING PROTEIN 1, MITOCHONDRIAL"/>
    <property type="match status" value="1"/>
</dbReference>
<dbReference type="GO" id="GO:0006779">
    <property type="term" value="P:porphyrin-containing compound biosynthetic process"/>
    <property type="evidence" value="ECO:0007669"/>
    <property type="project" value="InterPro"/>
</dbReference>
<reference evidence="13" key="1">
    <citation type="submission" date="2016-01" db="EMBL/GenBank/DDBJ databases">
        <authorList>
            <person name="Husnik F."/>
        </authorList>
    </citation>
    <scope>NUCLEOTIDE SEQUENCE [LARGE SCALE GENOMIC DNA]</scope>
</reference>
<dbReference type="RefSeq" id="WP_067498100.1">
    <property type="nucleotide sequence ID" value="NZ_LN999832.1"/>
</dbReference>
<evidence type="ECO:0000256" key="8">
    <source>
        <dbReference type="ARBA" id="ARBA00023014"/>
    </source>
</evidence>
<dbReference type="SUPFAM" id="SSF102114">
    <property type="entry name" value="Radical SAM enzymes"/>
    <property type="match status" value="1"/>
</dbReference>
<keyword evidence="8 10" id="KW-0411">Iron-sulfur</keyword>